<organism evidence="5 6">
    <name type="scientific">Coprinellus micaceus</name>
    <name type="common">Glistening ink-cap mushroom</name>
    <name type="synonym">Coprinus micaceus</name>
    <dbReference type="NCBI Taxonomy" id="71717"/>
    <lineage>
        <taxon>Eukaryota</taxon>
        <taxon>Fungi</taxon>
        <taxon>Dikarya</taxon>
        <taxon>Basidiomycota</taxon>
        <taxon>Agaricomycotina</taxon>
        <taxon>Agaricomycetes</taxon>
        <taxon>Agaricomycetidae</taxon>
        <taxon>Agaricales</taxon>
        <taxon>Agaricineae</taxon>
        <taxon>Psathyrellaceae</taxon>
        <taxon>Coprinellus</taxon>
    </lineage>
</organism>
<feature type="compositionally biased region" description="Basic and acidic residues" evidence="3">
    <location>
        <begin position="110"/>
        <end position="149"/>
    </location>
</feature>
<dbReference type="Proteomes" id="UP000298030">
    <property type="component" value="Unassembled WGS sequence"/>
</dbReference>
<dbReference type="GO" id="GO:0006338">
    <property type="term" value="P:chromatin remodeling"/>
    <property type="evidence" value="ECO:0007669"/>
    <property type="project" value="UniProtKB-ARBA"/>
</dbReference>
<evidence type="ECO:0000256" key="2">
    <source>
        <dbReference type="ARBA" id="ARBA00023242"/>
    </source>
</evidence>
<comment type="subcellular location">
    <subcellularLocation>
        <location evidence="1">Nucleus</location>
    </subcellularLocation>
</comment>
<dbReference type="EMBL" id="QPFP01000079">
    <property type="protein sequence ID" value="TEB23318.1"/>
    <property type="molecule type" value="Genomic_DNA"/>
</dbReference>
<feature type="compositionally biased region" description="Acidic residues" evidence="3">
    <location>
        <begin position="191"/>
        <end position="200"/>
    </location>
</feature>
<protein>
    <recommendedName>
        <fullName evidence="4">Chromo domain-containing protein</fullName>
    </recommendedName>
</protein>
<evidence type="ECO:0000313" key="5">
    <source>
        <dbReference type="EMBL" id="TEB23318.1"/>
    </source>
</evidence>
<feature type="compositionally biased region" description="Polar residues" evidence="3">
    <location>
        <begin position="150"/>
        <end position="172"/>
    </location>
</feature>
<dbReference type="OrthoDB" id="433924at2759"/>
<evidence type="ECO:0000256" key="1">
    <source>
        <dbReference type="ARBA" id="ARBA00004123"/>
    </source>
</evidence>
<reference evidence="5 6" key="1">
    <citation type="journal article" date="2019" name="Nat. Ecol. Evol.">
        <title>Megaphylogeny resolves global patterns of mushroom evolution.</title>
        <authorList>
            <person name="Varga T."/>
            <person name="Krizsan K."/>
            <person name="Foldi C."/>
            <person name="Dima B."/>
            <person name="Sanchez-Garcia M."/>
            <person name="Sanchez-Ramirez S."/>
            <person name="Szollosi G.J."/>
            <person name="Szarkandi J.G."/>
            <person name="Papp V."/>
            <person name="Albert L."/>
            <person name="Andreopoulos W."/>
            <person name="Angelini C."/>
            <person name="Antonin V."/>
            <person name="Barry K.W."/>
            <person name="Bougher N.L."/>
            <person name="Buchanan P."/>
            <person name="Buyck B."/>
            <person name="Bense V."/>
            <person name="Catcheside P."/>
            <person name="Chovatia M."/>
            <person name="Cooper J."/>
            <person name="Damon W."/>
            <person name="Desjardin D."/>
            <person name="Finy P."/>
            <person name="Geml J."/>
            <person name="Haridas S."/>
            <person name="Hughes K."/>
            <person name="Justo A."/>
            <person name="Karasinski D."/>
            <person name="Kautmanova I."/>
            <person name="Kiss B."/>
            <person name="Kocsube S."/>
            <person name="Kotiranta H."/>
            <person name="LaButti K.M."/>
            <person name="Lechner B.E."/>
            <person name="Liimatainen K."/>
            <person name="Lipzen A."/>
            <person name="Lukacs Z."/>
            <person name="Mihaltcheva S."/>
            <person name="Morgado L.N."/>
            <person name="Niskanen T."/>
            <person name="Noordeloos M.E."/>
            <person name="Ohm R.A."/>
            <person name="Ortiz-Santana B."/>
            <person name="Ovrebo C."/>
            <person name="Racz N."/>
            <person name="Riley R."/>
            <person name="Savchenko A."/>
            <person name="Shiryaev A."/>
            <person name="Soop K."/>
            <person name="Spirin V."/>
            <person name="Szebenyi C."/>
            <person name="Tomsovsky M."/>
            <person name="Tulloss R.E."/>
            <person name="Uehling J."/>
            <person name="Grigoriev I.V."/>
            <person name="Vagvolgyi C."/>
            <person name="Papp T."/>
            <person name="Martin F.M."/>
            <person name="Miettinen O."/>
            <person name="Hibbett D.S."/>
            <person name="Nagy L.G."/>
        </authorList>
    </citation>
    <scope>NUCLEOTIDE SEQUENCE [LARGE SCALE GENOMIC DNA]</scope>
    <source>
        <strain evidence="5 6">FP101781</strain>
    </source>
</reference>
<evidence type="ECO:0000259" key="4">
    <source>
        <dbReference type="PROSITE" id="PS50013"/>
    </source>
</evidence>
<dbReference type="PROSITE" id="PS50013">
    <property type="entry name" value="CHROMO_2"/>
    <property type="match status" value="1"/>
</dbReference>
<name>A0A4Y7SNT6_COPMI</name>
<dbReference type="PANTHER" id="PTHR22812">
    <property type="entry name" value="CHROMOBOX PROTEIN"/>
    <property type="match status" value="1"/>
</dbReference>
<feature type="domain" description="Chromo" evidence="4">
    <location>
        <begin position="13"/>
        <end position="80"/>
    </location>
</feature>
<dbReference type="STRING" id="71717.A0A4Y7SNT6"/>
<dbReference type="CDD" id="cd18968">
    <property type="entry name" value="chromodomain"/>
    <property type="match status" value="1"/>
</dbReference>
<feature type="compositionally biased region" description="Pro residues" evidence="3">
    <location>
        <begin position="294"/>
        <end position="310"/>
    </location>
</feature>
<dbReference type="Pfam" id="PF00385">
    <property type="entry name" value="Chromo"/>
    <property type="match status" value="1"/>
</dbReference>
<gene>
    <name evidence="5" type="ORF">FA13DRAFT_1818467</name>
</gene>
<feature type="compositionally biased region" description="Basic and acidic residues" evidence="3">
    <location>
        <begin position="224"/>
        <end position="240"/>
    </location>
</feature>
<evidence type="ECO:0000313" key="6">
    <source>
        <dbReference type="Proteomes" id="UP000298030"/>
    </source>
</evidence>
<dbReference type="InterPro" id="IPR000953">
    <property type="entry name" value="Chromo/chromo_shadow_dom"/>
</dbReference>
<dbReference type="InterPro" id="IPR051219">
    <property type="entry name" value="Heterochromatin_chromo-domain"/>
</dbReference>
<accession>A0A4Y7SNT6</accession>
<comment type="caution">
    <text evidence="5">The sequence shown here is derived from an EMBL/GenBank/DDBJ whole genome shotgun (WGS) entry which is preliminary data.</text>
</comment>
<keyword evidence="2" id="KW-0539">Nucleus</keyword>
<keyword evidence="6" id="KW-1185">Reference proteome</keyword>
<dbReference type="GO" id="GO:0005634">
    <property type="term" value="C:nucleus"/>
    <property type="evidence" value="ECO:0007669"/>
    <property type="project" value="UniProtKB-SubCell"/>
</dbReference>
<feature type="compositionally biased region" description="Polar residues" evidence="3">
    <location>
        <begin position="334"/>
        <end position="348"/>
    </location>
</feature>
<proteinExistence type="predicted"/>
<dbReference type="InterPro" id="IPR016197">
    <property type="entry name" value="Chromo-like_dom_sf"/>
</dbReference>
<dbReference type="AlphaFoldDB" id="A0A4Y7SNT6"/>
<dbReference type="SMART" id="SM00298">
    <property type="entry name" value="CHROMO"/>
    <property type="match status" value="1"/>
</dbReference>
<sequence length="1012" mass="113038">MGRKAKEEMEQTYDVEVITAARVVAPDDEAQSPKKKKKKSKKVVGLWEYYVKWYGYSEIHDSWQPAANLDCEALIERFWEAVGIDDEDYPIGVELHAPDEWIDREAARFRREHEKEEKRKAREDKERRKRERQAAKKMEKERKAQETRESSQLTASTSSKTKNNNKVSTTLRMNDLPLYSLNIQRQRIESSDSEEDDDSDVPLAKRPRRKQEDPLKIPSAAAFRESRDEVKQTKRKRDEGSEAALPPAKQVYPDEGRHSPGSLFSEDEIDPQRSSPVLVPPSPPAPMHMSLPFRDPPSAPTILAKPPPLPNRKTSNLGSVRVGSAPNPLAKLPSQVQQEAGPSGSGISTKARLGLGALVPLQPRKMSSAVSHKPEPVKTGSSTIMATNFRKSGGIPAAQHHPEPTLASLNATPASPLMEPTLASFADGTVVDSPIAFDPPADPFMDAPSSTMRNQVDEFLSSFMPAEMAGPLEPAAEPVVEPLPPPPLPSRVAPPPPLPTRKIFKWEGSLTVCAGTSTTDELEQSFPVVMEDQMDSKLQGLRFPFFFKSTGLDQLNATHIYHAQELASILPTHSTPTHFAKVSLQPSAAEKKHWTSFLRFLGKSQQVVLLPLSLDNDIPAHLLLAPPEVYLGIRLKIPSHIAPHVEAADNLVACILPRTLTLKQRSEGWKPELESLRELRVQIAERSDSRFHCSLKLRPLLQEATRVLDFPTKTYDYLKSTSRSWAIFPPMDSSSKSTYEVELLRSILAELKENATRKQKSVNPQKSKIHMMREAAKLDSAGVLFIHVGALRHLRRLTFMRERLLSSDYVRFYTFGSHPSVSQKFWGVREVFPCGGIVTFLPSAFLNYPLEIMENIRKISEHPFWSAYILPSVLGMVARMSGADGNDLTKWAYSYLLKAIEGGQLALIEAPPENKFCFGEPSNDHRTRWFNDYLTALPPSQEEALSFAMGAFSSVTANTPQSNWPMLIEKEVAQDLARMQTQPSILTGVPAVRRLNRCSNRQTGFARVALPG</sequence>
<evidence type="ECO:0000256" key="3">
    <source>
        <dbReference type="SAM" id="MobiDB-lite"/>
    </source>
</evidence>
<dbReference type="Gene3D" id="2.40.50.40">
    <property type="match status" value="1"/>
</dbReference>
<dbReference type="SUPFAM" id="SSF54160">
    <property type="entry name" value="Chromo domain-like"/>
    <property type="match status" value="1"/>
</dbReference>
<feature type="region of interest" description="Disordered" evidence="3">
    <location>
        <begin position="110"/>
        <end position="348"/>
    </location>
</feature>
<dbReference type="InterPro" id="IPR023780">
    <property type="entry name" value="Chromo_domain"/>
</dbReference>